<evidence type="ECO:0000259" key="12">
    <source>
        <dbReference type="PROSITE" id="PS50110"/>
    </source>
</evidence>
<evidence type="ECO:0000256" key="9">
    <source>
        <dbReference type="PROSITE-ProRule" id="PRU00169"/>
    </source>
</evidence>
<dbReference type="PRINTS" id="PR00344">
    <property type="entry name" value="BCTRLSENSOR"/>
</dbReference>
<comment type="caution">
    <text evidence="13">The sequence shown here is derived from an EMBL/GenBank/DDBJ whole genome shotgun (WGS) entry which is preliminary data.</text>
</comment>
<dbReference type="SUPFAM" id="SSF52172">
    <property type="entry name" value="CheY-like"/>
    <property type="match status" value="1"/>
</dbReference>
<feature type="domain" description="Histidine kinase" evidence="11">
    <location>
        <begin position="180"/>
        <end position="399"/>
    </location>
</feature>
<dbReference type="EMBL" id="MRCB01000050">
    <property type="protein sequence ID" value="OKH18386.1"/>
    <property type="molecule type" value="Genomic_DNA"/>
</dbReference>
<dbReference type="SMART" id="SM00388">
    <property type="entry name" value="HisKA"/>
    <property type="match status" value="1"/>
</dbReference>
<dbReference type="GO" id="GO:0000155">
    <property type="term" value="F:phosphorelay sensor kinase activity"/>
    <property type="evidence" value="ECO:0007669"/>
    <property type="project" value="InterPro"/>
</dbReference>
<dbReference type="Pfam" id="PF00072">
    <property type="entry name" value="Response_reg"/>
    <property type="match status" value="1"/>
</dbReference>
<name>A0A1U7H7I0_9CYAN</name>
<dbReference type="PROSITE" id="PS50110">
    <property type="entry name" value="RESPONSE_REGULATORY"/>
    <property type="match status" value="1"/>
</dbReference>
<comment type="catalytic activity">
    <reaction evidence="1">
        <text>ATP + protein L-histidine = ADP + protein N-phospho-L-histidine.</text>
        <dbReference type="EC" id="2.7.13.3"/>
    </reaction>
</comment>
<dbReference type="CDD" id="cd00156">
    <property type="entry name" value="REC"/>
    <property type="match status" value="1"/>
</dbReference>
<keyword evidence="4 9" id="KW-0597">Phosphoprotein</keyword>
<organism evidence="13 14">
    <name type="scientific">Hydrococcus rivularis NIES-593</name>
    <dbReference type="NCBI Taxonomy" id="1921803"/>
    <lineage>
        <taxon>Bacteria</taxon>
        <taxon>Bacillati</taxon>
        <taxon>Cyanobacteriota</taxon>
        <taxon>Cyanophyceae</taxon>
        <taxon>Pleurocapsales</taxon>
        <taxon>Hydrococcaceae</taxon>
        <taxon>Hydrococcus</taxon>
    </lineage>
</organism>
<dbReference type="GO" id="GO:0009927">
    <property type="term" value="F:histidine phosphotransfer kinase activity"/>
    <property type="evidence" value="ECO:0007669"/>
    <property type="project" value="TreeGrafter"/>
</dbReference>
<dbReference type="Pfam" id="PF00512">
    <property type="entry name" value="HisKA"/>
    <property type="match status" value="1"/>
</dbReference>
<proteinExistence type="inferred from homology"/>
<protein>
    <recommendedName>
        <fullName evidence="8">Circadian input-output histidine kinase CikA</fullName>
        <ecNumber evidence="3">2.7.13.3</ecNumber>
    </recommendedName>
</protein>
<reference evidence="13 14" key="1">
    <citation type="submission" date="2016-11" db="EMBL/GenBank/DDBJ databases">
        <title>Draft Genome Sequences of Nine Cyanobacterial Strains from Diverse Habitats.</title>
        <authorList>
            <person name="Zhu T."/>
            <person name="Hou S."/>
            <person name="Lu X."/>
            <person name="Hess W.R."/>
        </authorList>
    </citation>
    <scope>NUCLEOTIDE SEQUENCE [LARGE SCALE GENOMIC DNA]</scope>
    <source>
        <strain evidence="13 14">NIES-593</strain>
    </source>
</reference>
<evidence type="ECO:0000259" key="11">
    <source>
        <dbReference type="PROSITE" id="PS50109"/>
    </source>
</evidence>
<dbReference type="SMART" id="SM00387">
    <property type="entry name" value="HATPase_c"/>
    <property type="match status" value="1"/>
</dbReference>
<dbReference type="InterPro" id="IPR036097">
    <property type="entry name" value="HisK_dim/P_sf"/>
</dbReference>
<evidence type="ECO:0000256" key="10">
    <source>
        <dbReference type="SAM" id="Coils"/>
    </source>
</evidence>
<dbReference type="Gene3D" id="3.40.50.2300">
    <property type="match status" value="1"/>
</dbReference>
<dbReference type="STRING" id="1921803.NIES593_22110"/>
<dbReference type="CDD" id="cd00082">
    <property type="entry name" value="HisKA"/>
    <property type="match status" value="1"/>
</dbReference>
<keyword evidence="14" id="KW-1185">Reference proteome</keyword>
<dbReference type="InterPro" id="IPR003594">
    <property type="entry name" value="HATPase_dom"/>
</dbReference>
<sequence>MEDILKILVVDDDRVDRLAVRRSLQKAGIRVELSEASDARNAIALLQNTHFDCIFLDYLLPDRDGLGLIQELYSMGVKVPTIVLTGQGDEQIAVEMMKAGASDYLSKTRVSPETLAQTLRNAIRIDRAQKAAELANQRLKASNELLQHQNQELEKQRQQIQLQNLQLQEAYRLKSQFLATMSHELRTPLNAIMGFSQILLRQYPDPLTPQQTEIVQRIINNSQNLLILLNEVLDFSKLESGQLTLEPEEFNLAILVQITVEELRSLALQKQLSLQVDLNLKNPLVVNDQNSLRRILINLLSNAIKFTDSGSIWVKVWELNPDRVAIAVRDTGIGIASEHLETIFEAFRQVDGSLARQHEGSGLGLAITNSLVKMMQGTIAVESQVGKGSAFQVELPRQIDRN</sequence>
<keyword evidence="10" id="KW-0175">Coiled coil</keyword>
<dbReference type="GO" id="GO:0005886">
    <property type="term" value="C:plasma membrane"/>
    <property type="evidence" value="ECO:0007669"/>
    <property type="project" value="TreeGrafter"/>
</dbReference>
<dbReference type="PANTHER" id="PTHR43047:SF72">
    <property type="entry name" value="OSMOSENSING HISTIDINE PROTEIN KINASE SLN1"/>
    <property type="match status" value="1"/>
</dbReference>
<dbReference type="PANTHER" id="PTHR43047">
    <property type="entry name" value="TWO-COMPONENT HISTIDINE PROTEIN KINASE"/>
    <property type="match status" value="1"/>
</dbReference>
<dbReference type="Pfam" id="PF02518">
    <property type="entry name" value="HATPase_c"/>
    <property type="match status" value="1"/>
</dbReference>
<evidence type="ECO:0000256" key="8">
    <source>
        <dbReference type="ARBA" id="ARBA00074306"/>
    </source>
</evidence>
<dbReference type="Gene3D" id="3.30.565.10">
    <property type="entry name" value="Histidine kinase-like ATPase, C-terminal domain"/>
    <property type="match status" value="1"/>
</dbReference>
<dbReference type="RefSeq" id="WP_073601651.1">
    <property type="nucleotide sequence ID" value="NZ_MRCB01000050.1"/>
</dbReference>
<gene>
    <name evidence="13" type="ORF">NIES593_22110</name>
</gene>
<evidence type="ECO:0000256" key="3">
    <source>
        <dbReference type="ARBA" id="ARBA00012438"/>
    </source>
</evidence>
<evidence type="ECO:0000313" key="14">
    <source>
        <dbReference type="Proteomes" id="UP000186868"/>
    </source>
</evidence>
<feature type="coiled-coil region" evidence="10">
    <location>
        <begin position="125"/>
        <end position="173"/>
    </location>
</feature>
<comment type="similarity">
    <text evidence="2">In the N-terminal section; belongs to the phytochrome family.</text>
</comment>
<dbReference type="SUPFAM" id="SSF47384">
    <property type="entry name" value="Homodimeric domain of signal transducing histidine kinase"/>
    <property type="match status" value="1"/>
</dbReference>
<evidence type="ECO:0000256" key="1">
    <source>
        <dbReference type="ARBA" id="ARBA00000085"/>
    </source>
</evidence>
<accession>A0A1U7H7I0</accession>
<dbReference type="CDD" id="cd16922">
    <property type="entry name" value="HATPase_EvgS-ArcB-TorS-like"/>
    <property type="match status" value="1"/>
</dbReference>
<dbReference type="Gene3D" id="1.10.287.130">
    <property type="match status" value="1"/>
</dbReference>
<dbReference type="InterPro" id="IPR011006">
    <property type="entry name" value="CheY-like_superfamily"/>
</dbReference>
<dbReference type="FunFam" id="3.30.565.10:FF:000010">
    <property type="entry name" value="Sensor histidine kinase RcsC"/>
    <property type="match status" value="1"/>
</dbReference>
<keyword evidence="6 13" id="KW-0418">Kinase</keyword>
<dbReference type="AlphaFoldDB" id="A0A1U7H7I0"/>
<dbReference type="InterPro" id="IPR003661">
    <property type="entry name" value="HisK_dim/P_dom"/>
</dbReference>
<dbReference type="Proteomes" id="UP000186868">
    <property type="component" value="Unassembled WGS sequence"/>
</dbReference>
<dbReference type="SUPFAM" id="SSF55874">
    <property type="entry name" value="ATPase domain of HSP90 chaperone/DNA topoisomerase II/histidine kinase"/>
    <property type="match status" value="1"/>
</dbReference>
<feature type="domain" description="Response regulatory" evidence="12">
    <location>
        <begin position="6"/>
        <end position="122"/>
    </location>
</feature>
<evidence type="ECO:0000256" key="5">
    <source>
        <dbReference type="ARBA" id="ARBA00022679"/>
    </source>
</evidence>
<dbReference type="InterPro" id="IPR001789">
    <property type="entry name" value="Sig_transdc_resp-reg_receiver"/>
</dbReference>
<dbReference type="PROSITE" id="PS50109">
    <property type="entry name" value="HIS_KIN"/>
    <property type="match status" value="1"/>
</dbReference>
<keyword evidence="7" id="KW-0902">Two-component regulatory system</keyword>
<evidence type="ECO:0000256" key="2">
    <source>
        <dbReference type="ARBA" id="ARBA00006402"/>
    </source>
</evidence>
<keyword evidence="5" id="KW-0808">Transferase</keyword>
<dbReference type="InterPro" id="IPR036890">
    <property type="entry name" value="HATPase_C_sf"/>
</dbReference>
<dbReference type="InterPro" id="IPR005467">
    <property type="entry name" value="His_kinase_dom"/>
</dbReference>
<evidence type="ECO:0000256" key="7">
    <source>
        <dbReference type="ARBA" id="ARBA00023012"/>
    </source>
</evidence>
<dbReference type="EC" id="2.7.13.3" evidence="3"/>
<evidence type="ECO:0000256" key="6">
    <source>
        <dbReference type="ARBA" id="ARBA00022777"/>
    </source>
</evidence>
<feature type="modified residue" description="4-aspartylphosphate" evidence="9">
    <location>
        <position position="57"/>
    </location>
</feature>
<dbReference type="OrthoDB" id="459598at2"/>
<evidence type="ECO:0000313" key="13">
    <source>
        <dbReference type="EMBL" id="OKH18386.1"/>
    </source>
</evidence>
<evidence type="ECO:0000256" key="4">
    <source>
        <dbReference type="ARBA" id="ARBA00022553"/>
    </source>
</evidence>
<dbReference type="SMART" id="SM00448">
    <property type="entry name" value="REC"/>
    <property type="match status" value="1"/>
</dbReference>
<dbReference type="InterPro" id="IPR004358">
    <property type="entry name" value="Sig_transdc_His_kin-like_C"/>
</dbReference>